<name>A0ABQ1UE00_9NOCA</name>
<dbReference type="EMBL" id="BMCS01000001">
    <property type="protein sequence ID" value="GGF15787.1"/>
    <property type="molecule type" value="Genomic_DNA"/>
</dbReference>
<feature type="domain" description="Major facilitator superfamily (MFS) profile" evidence="9">
    <location>
        <begin position="31"/>
        <end position="410"/>
    </location>
</feature>
<keyword evidence="7 8" id="KW-0472">Membrane</keyword>
<feature type="transmembrane region" description="Helical" evidence="8">
    <location>
        <begin position="185"/>
        <end position="205"/>
    </location>
</feature>
<evidence type="ECO:0000256" key="2">
    <source>
        <dbReference type="ARBA" id="ARBA00008335"/>
    </source>
</evidence>
<feature type="transmembrane region" description="Helical" evidence="8">
    <location>
        <begin position="326"/>
        <end position="347"/>
    </location>
</feature>
<dbReference type="InterPro" id="IPR036259">
    <property type="entry name" value="MFS_trans_sf"/>
</dbReference>
<protein>
    <submittedName>
        <fullName evidence="10">Transporter</fullName>
    </submittedName>
</protein>
<keyword evidence="5 8" id="KW-0812">Transmembrane</keyword>
<evidence type="ECO:0000256" key="8">
    <source>
        <dbReference type="SAM" id="Phobius"/>
    </source>
</evidence>
<feature type="transmembrane region" description="Helical" evidence="8">
    <location>
        <begin position="387"/>
        <end position="406"/>
    </location>
</feature>
<comment type="subcellular location">
    <subcellularLocation>
        <location evidence="1">Cell membrane</location>
        <topology evidence="1">Multi-pass membrane protein</topology>
    </subcellularLocation>
</comment>
<evidence type="ECO:0000259" key="9">
    <source>
        <dbReference type="PROSITE" id="PS50850"/>
    </source>
</evidence>
<dbReference type="PANTHER" id="PTHR43271:SF1">
    <property type="entry name" value="INNER MEMBRANE TRANSPORT PROTEIN YNFM"/>
    <property type="match status" value="1"/>
</dbReference>
<comment type="caution">
    <text evidence="10">The sequence shown here is derived from an EMBL/GenBank/DDBJ whole genome shotgun (WGS) entry which is preliminary data.</text>
</comment>
<dbReference type="CDD" id="cd17324">
    <property type="entry name" value="MFS_NepI_like"/>
    <property type="match status" value="1"/>
</dbReference>
<sequence length="418" mass="43405">MTATASTYEATGNGALAPTGHQAGSVPFRKATIALFAAGMAAFMAMYHVQAMLPVFSDHFGVSPTTSALTVSLTTGMLALAIIPASVLSERYGRIRVMVISAIAASVLGLLLPWSPSIEILLGGRALVGILCAGVPAVAMAYLAEEIDGPSLGKAMGYYVSGTTIGGLTGRLVPGLAADVVDWRWALEIACLVSLAFALVFIKLVPASKNFAPQRVTIRTTLSNLSGHLRDTPMLCLFGLAFVLMGGFVTVYNFLAYRLLDSPFSLPQSIVSLVFLMYLAGTFSSTYAGRMSDRHGRGRVLGVSIAVMAAGLVVTVPDFLPSTLVGVFFFTAGFFGAHSVASSWVGARASDHRAEASSLYLFGYYLGSSVAGALGGIAFSAFGWVGVAAYVGVLMVIGAVLAGLVISNVAREPVESVA</sequence>
<evidence type="ECO:0000313" key="10">
    <source>
        <dbReference type="EMBL" id="GGF15787.1"/>
    </source>
</evidence>
<organism evidence="10 11">
    <name type="scientific">Williamsia phyllosphaerae</name>
    <dbReference type="NCBI Taxonomy" id="885042"/>
    <lineage>
        <taxon>Bacteria</taxon>
        <taxon>Bacillati</taxon>
        <taxon>Actinomycetota</taxon>
        <taxon>Actinomycetes</taxon>
        <taxon>Mycobacteriales</taxon>
        <taxon>Nocardiaceae</taxon>
        <taxon>Williamsia</taxon>
    </lineage>
</organism>
<feature type="transmembrane region" description="Helical" evidence="8">
    <location>
        <begin position="300"/>
        <end position="320"/>
    </location>
</feature>
<feature type="transmembrane region" description="Helical" evidence="8">
    <location>
        <begin position="269"/>
        <end position="288"/>
    </location>
</feature>
<feature type="transmembrane region" description="Helical" evidence="8">
    <location>
        <begin position="69"/>
        <end position="88"/>
    </location>
</feature>
<proteinExistence type="inferred from homology"/>
<reference evidence="11" key="1">
    <citation type="journal article" date="2019" name="Int. J. Syst. Evol. Microbiol.">
        <title>The Global Catalogue of Microorganisms (GCM) 10K type strain sequencing project: providing services to taxonomists for standard genome sequencing and annotation.</title>
        <authorList>
            <consortium name="The Broad Institute Genomics Platform"/>
            <consortium name="The Broad Institute Genome Sequencing Center for Infectious Disease"/>
            <person name="Wu L."/>
            <person name="Ma J."/>
        </authorList>
    </citation>
    <scope>NUCLEOTIDE SEQUENCE [LARGE SCALE GENOMIC DNA]</scope>
    <source>
        <strain evidence="11">CCM 7855</strain>
    </source>
</reference>
<feature type="transmembrane region" description="Helical" evidence="8">
    <location>
        <begin position="359"/>
        <end position="381"/>
    </location>
</feature>
<evidence type="ECO:0000256" key="5">
    <source>
        <dbReference type="ARBA" id="ARBA00022692"/>
    </source>
</evidence>
<evidence type="ECO:0000256" key="3">
    <source>
        <dbReference type="ARBA" id="ARBA00022448"/>
    </source>
</evidence>
<feature type="transmembrane region" description="Helical" evidence="8">
    <location>
        <begin position="156"/>
        <end position="173"/>
    </location>
</feature>
<feature type="transmembrane region" description="Helical" evidence="8">
    <location>
        <begin position="126"/>
        <end position="144"/>
    </location>
</feature>
<feature type="transmembrane region" description="Helical" evidence="8">
    <location>
        <begin position="235"/>
        <end position="257"/>
    </location>
</feature>
<evidence type="ECO:0000256" key="6">
    <source>
        <dbReference type="ARBA" id="ARBA00022989"/>
    </source>
</evidence>
<gene>
    <name evidence="10" type="ORF">GCM10007298_09750</name>
</gene>
<evidence type="ECO:0000256" key="7">
    <source>
        <dbReference type="ARBA" id="ARBA00023136"/>
    </source>
</evidence>
<dbReference type="InterPro" id="IPR020846">
    <property type="entry name" value="MFS_dom"/>
</dbReference>
<dbReference type="Pfam" id="PF07690">
    <property type="entry name" value="MFS_1"/>
    <property type="match status" value="1"/>
</dbReference>
<dbReference type="RefSeq" id="WP_188487412.1">
    <property type="nucleotide sequence ID" value="NZ_BMCS01000001.1"/>
</dbReference>
<keyword evidence="6 8" id="KW-1133">Transmembrane helix</keyword>
<keyword evidence="4" id="KW-1003">Cell membrane</keyword>
<dbReference type="InterPro" id="IPR011701">
    <property type="entry name" value="MFS"/>
</dbReference>
<comment type="similarity">
    <text evidence="2">Belongs to the major facilitator superfamily.</text>
</comment>
<evidence type="ECO:0000256" key="4">
    <source>
        <dbReference type="ARBA" id="ARBA00022475"/>
    </source>
</evidence>
<keyword evidence="3" id="KW-0813">Transport</keyword>
<evidence type="ECO:0000256" key="1">
    <source>
        <dbReference type="ARBA" id="ARBA00004651"/>
    </source>
</evidence>
<dbReference type="PROSITE" id="PS50850">
    <property type="entry name" value="MFS"/>
    <property type="match status" value="1"/>
</dbReference>
<feature type="transmembrane region" description="Helical" evidence="8">
    <location>
        <begin position="95"/>
        <end position="114"/>
    </location>
</feature>
<keyword evidence="11" id="KW-1185">Reference proteome</keyword>
<dbReference type="Gene3D" id="1.20.1250.20">
    <property type="entry name" value="MFS general substrate transporter like domains"/>
    <property type="match status" value="1"/>
</dbReference>
<dbReference type="SUPFAM" id="SSF103473">
    <property type="entry name" value="MFS general substrate transporter"/>
    <property type="match status" value="1"/>
</dbReference>
<dbReference type="Proteomes" id="UP000632454">
    <property type="component" value="Unassembled WGS sequence"/>
</dbReference>
<evidence type="ECO:0000313" key="11">
    <source>
        <dbReference type="Proteomes" id="UP000632454"/>
    </source>
</evidence>
<accession>A0ABQ1UE00</accession>
<dbReference type="PANTHER" id="PTHR43271">
    <property type="entry name" value="BLL2771 PROTEIN"/>
    <property type="match status" value="1"/>
</dbReference>
<feature type="transmembrane region" description="Helical" evidence="8">
    <location>
        <begin position="31"/>
        <end position="49"/>
    </location>
</feature>